<name>D6SLH5_9BACT</name>
<dbReference type="Proteomes" id="UP000005496">
    <property type="component" value="Unassembled WGS sequence"/>
</dbReference>
<keyword evidence="3" id="KW-1185">Reference proteome</keyword>
<dbReference type="AlphaFoldDB" id="D6SLH5"/>
<dbReference type="OrthoDB" id="8457228at2"/>
<evidence type="ECO:0000256" key="1">
    <source>
        <dbReference type="SAM" id="Coils"/>
    </source>
</evidence>
<proteinExistence type="predicted"/>
<evidence type="ECO:0008006" key="4">
    <source>
        <dbReference type="Google" id="ProtNLM"/>
    </source>
</evidence>
<dbReference type="EMBL" id="ACJN02000001">
    <property type="protein sequence ID" value="EFI35536.1"/>
    <property type="molecule type" value="Genomic_DNA"/>
</dbReference>
<accession>D6SLH5</accession>
<dbReference type="eggNOG" id="ENOG5033ANP">
    <property type="taxonomic scope" value="Bacteria"/>
</dbReference>
<evidence type="ECO:0000313" key="2">
    <source>
        <dbReference type="EMBL" id="EFI35536.1"/>
    </source>
</evidence>
<dbReference type="PROSITE" id="PS51257">
    <property type="entry name" value="PROKAR_LIPOPROTEIN"/>
    <property type="match status" value="1"/>
</dbReference>
<evidence type="ECO:0000313" key="3">
    <source>
        <dbReference type="Proteomes" id="UP000005496"/>
    </source>
</evidence>
<keyword evidence="1" id="KW-0175">Coiled coil</keyword>
<organism evidence="2 3">
    <name type="scientific">Desulfonatronospira thiodismutans ASO3-1</name>
    <dbReference type="NCBI Taxonomy" id="555779"/>
    <lineage>
        <taxon>Bacteria</taxon>
        <taxon>Pseudomonadati</taxon>
        <taxon>Thermodesulfobacteriota</taxon>
        <taxon>Desulfovibrionia</taxon>
        <taxon>Desulfovibrionales</taxon>
        <taxon>Desulfonatronovibrionaceae</taxon>
        <taxon>Desulfonatronospira</taxon>
    </lineage>
</organism>
<reference evidence="2" key="1">
    <citation type="submission" date="2010-05" db="EMBL/GenBank/DDBJ databases">
        <title>The draft genome of Desulfonatronospira thiodismutans ASO3-1.</title>
        <authorList>
            <consortium name="US DOE Joint Genome Institute (JGI-PGF)"/>
            <person name="Lucas S."/>
            <person name="Copeland A."/>
            <person name="Lapidus A."/>
            <person name="Cheng J.-F."/>
            <person name="Bruce D."/>
            <person name="Goodwin L."/>
            <person name="Pitluck S."/>
            <person name="Chertkov O."/>
            <person name="Brettin T."/>
            <person name="Detter J.C."/>
            <person name="Han C."/>
            <person name="Land M.L."/>
            <person name="Hauser L."/>
            <person name="Kyrpides N."/>
            <person name="Mikhailova N."/>
            <person name="Muyzer G."/>
            <person name="Woyke T."/>
        </authorList>
    </citation>
    <scope>NUCLEOTIDE SEQUENCE [LARGE SCALE GENOMIC DNA]</scope>
    <source>
        <strain evidence="2">ASO3-1</strain>
    </source>
</reference>
<comment type="caution">
    <text evidence="2">The sequence shown here is derived from an EMBL/GenBank/DDBJ whole genome shotgun (WGS) entry which is preliminary data.</text>
</comment>
<protein>
    <recommendedName>
        <fullName evidence="4">Lipoprotein</fullName>
    </recommendedName>
</protein>
<gene>
    <name evidence="2" type="ORF">Dthio_PD2960</name>
</gene>
<sequence length="185" mass="21033">MRYLYLPVLICVLLFAGCGASQDPREGGFFGGISGLGSGAYEERVEEREQRLSRLQQIQKDLDAESREIDAQKTDLREQIELERAHLEEMQNSTARLEQEVSRMSAGDAAGEKKVNELRSRLNDLQSGLQKQEQELSALDQLEGTHGHGDAGEEVDLRRRQLEEQRRYLQEEYELLLELALELSG</sequence>
<dbReference type="RefSeq" id="WP_008868668.1">
    <property type="nucleotide sequence ID" value="NZ_ACJN02000001.1"/>
</dbReference>
<feature type="coiled-coil region" evidence="1">
    <location>
        <begin position="45"/>
        <end position="179"/>
    </location>
</feature>